<gene>
    <name evidence="2" type="ORF">GCM10011588_31580</name>
</gene>
<dbReference type="RefSeq" id="WP_058856628.1">
    <property type="nucleotide sequence ID" value="NZ_BMMH01000005.1"/>
</dbReference>
<evidence type="ECO:0000313" key="2">
    <source>
        <dbReference type="EMBL" id="GGL14730.1"/>
    </source>
</evidence>
<protein>
    <recommendedName>
        <fullName evidence="1">Pvc16 N-terminal domain-containing protein</fullName>
    </recommendedName>
</protein>
<dbReference type="Pfam" id="PF14065">
    <property type="entry name" value="Pvc16_N"/>
    <property type="match status" value="1"/>
</dbReference>
<dbReference type="InterPro" id="IPR025351">
    <property type="entry name" value="Pvc16_N"/>
</dbReference>
<evidence type="ECO:0000259" key="1">
    <source>
        <dbReference type="Pfam" id="PF14065"/>
    </source>
</evidence>
<organism evidence="2 3">
    <name type="scientific">Nocardia jinanensis</name>
    <dbReference type="NCBI Taxonomy" id="382504"/>
    <lineage>
        <taxon>Bacteria</taxon>
        <taxon>Bacillati</taxon>
        <taxon>Actinomycetota</taxon>
        <taxon>Actinomycetes</taxon>
        <taxon>Mycobacteriales</taxon>
        <taxon>Nocardiaceae</taxon>
        <taxon>Nocardia</taxon>
    </lineage>
</organism>
<reference evidence="2" key="1">
    <citation type="journal article" date="2014" name="Int. J. Syst. Evol. Microbiol.">
        <title>Complete genome sequence of Corynebacterium casei LMG S-19264T (=DSM 44701T), isolated from a smear-ripened cheese.</title>
        <authorList>
            <consortium name="US DOE Joint Genome Institute (JGI-PGF)"/>
            <person name="Walter F."/>
            <person name="Albersmeier A."/>
            <person name="Kalinowski J."/>
            <person name="Ruckert C."/>
        </authorList>
    </citation>
    <scope>NUCLEOTIDE SEQUENCE</scope>
    <source>
        <strain evidence="2">CGMCC 4.3508</strain>
    </source>
</reference>
<dbReference type="Proteomes" id="UP000638263">
    <property type="component" value="Unassembled WGS sequence"/>
</dbReference>
<comment type="caution">
    <text evidence="2">The sequence shown here is derived from an EMBL/GenBank/DDBJ whole genome shotgun (WGS) entry which is preliminary data.</text>
</comment>
<accession>A0A917RM09</accession>
<keyword evidence="3" id="KW-1185">Reference proteome</keyword>
<sequence length="197" mass="21007">MAGYTAVRDALGSVVTLLERHITQSGETGLSGVPVSTLSPRELELVPTTTGVSVWLHRIDVQPDLVNRCAPRPAPDRMLHRPTPVELLIHITPLDPAGPVRALMLGRIVQVLSDHSRLAGADLVGGLAGSSTSLLLGVDTLGQYDLSLLWGTLHTHMRPGVALRVNGLVIDTHFTSQDSSRVLSSTSVVEQITEVPV</sequence>
<dbReference type="AlphaFoldDB" id="A0A917RM09"/>
<name>A0A917RM09_9NOCA</name>
<feature type="domain" description="Pvc16 N-terminal" evidence="1">
    <location>
        <begin position="15"/>
        <end position="182"/>
    </location>
</feature>
<reference evidence="2" key="2">
    <citation type="submission" date="2020-09" db="EMBL/GenBank/DDBJ databases">
        <authorList>
            <person name="Sun Q."/>
            <person name="Zhou Y."/>
        </authorList>
    </citation>
    <scope>NUCLEOTIDE SEQUENCE</scope>
    <source>
        <strain evidence="2">CGMCC 4.3508</strain>
    </source>
</reference>
<dbReference type="EMBL" id="BMMH01000005">
    <property type="protein sequence ID" value="GGL14730.1"/>
    <property type="molecule type" value="Genomic_DNA"/>
</dbReference>
<evidence type="ECO:0000313" key="3">
    <source>
        <dbReference type="Proteomes" id="UP000638263"/>
    </source>
</evidence>
<proteinExistence type="predicted"/>